<evidence type="ECO:0000256" key="1">
    <source>
        <dbReference type="SAM" id="MobiDB-lite"/>
    </source>
</evidence>
<proteinExistence type="predicted"/>
<name>A0ABP5TL91_9ACTN</name>
<accession>A0ABP5TL91</accession>
<evidence type="ECO:0000313" key="3">
    <source>
        <dbReference type="Proteomes" id="UP001501444"/>
    </source>
</evidence>
<feature type="region of interest" description="Disordered" evidence="1">
    <location>
        <begin position="311"/>
        <end position="399"/>
    </location>
</feature>
<organism evidence="2 3">
    <name type="scientific">Dactylosporangium salmoneum</name>
    <dbReference type="NCBI Taxonomy" id="53361"/>
    <lineage>
        <taxon>Bacteria</taxon>
        <taxon>Bacillati</taxon>
        <taxon>Actinomycetota</taxon>
        <taxon>Actinomycetes</taxon>
        <taxon>Micromonosporales</taxon>
        <taxon>Micromonosporaceae</taxon>
        <taxon>Dactylosporangium</taxon>
    </lineage>
</organism>
<evidence type="ECO:0008006" key="4">
    <source>
        <dbReference type="Google" id="ProtNLM"/>
    </source>
</evidence>
<evidence type="ECO:0000313" key="2">
    <source>
        <dbReference type="EMBL" id="GAA2352912.1"/>
    </source>
</evidence>
<comment type="caution">
    <text evidence="2">The sequence shown here is derived from an EMBL/GenBank/DDBJ whole genome shotgun (WGS) entry which is preliminary data.</text>
</comment>
<keyword evidence="3" id="KW-1185">Reference proteome</keyword>
<sequence length="399" mass="41065">MGENYQAYRLPELWKMVADEDPEAGFTHVNALNRLRVALEHQRDNLRVQRDRLAEGWSPDRSEAAAAFIRQLNAMIDAMTFSAAAAARVCTGVDEVYAVLREARRQLEPVLAQYSKRAEGQGLVNPSQGNRALDQRGRDILVAADARVAAAAPLIAAAVPRYQRMRGSEEDLTATDPAGAGTSSGSSGSGGARTSSVLPSPVFDPPPGTNLVGDDSGGGLGGGPRDGHDGLVLTGSSPGPPGPGGDPGGNLGGDAGGPYGSGPVRTAPGQNSLAYPGVVGPGGVIDRPLPTGSVGGRSGQIGGAPVIGGTPARTGVAHPARRQPVVRPATSAEPVEARGTGAPGGYRDHTFEAYAQRRRSKRGNDDELWSVEEGVSPVLEATTEPDRHSPGPGVLGIDR</sequence>
<feature type="compositionally biased region" description="Low complexity" evidence="1">
    <location>
        <begin position="174"/>
        <end position="196"/>
    </location>
</feature>
<gene>
    <name evidence="2" type="ORF">GCM10010170_043930</name>
</gene>
<feature type="region of interest" description="Disordered" evidence="1">
    <location>
        <begin position="167"/>
        <end position="275"/>
    </location>
</feature>
<feature type="compositionally biased region" description="Gly residues" evidence="1">
    <location>
        <begin position="245"/>
        <end position="260"/>
    </location>
</feature>
<protein>
    <recommendedName>
        <fullName evidence="4">PPE family protein</fullName>
    </recommendedName>
</protein>
<dbReference type="EMBL" id="BAAARV010000033">
    <property type="protein sequence ID" value="GAA2352912.1"/>
    <property type="molecule type" value="Genomic_DNA"/>
</dbReference>
<dbReference type="Proteomes" id="UP001501444">
    <property type="component" value="Unassembled WGS sequence"/>
</dbReference>
<dbReference type="RefSeq" id="WP_344614323.1">
    <property type="nucleotide sequence ID" value="NZ_BAAARV010000033.1"/>
</dbReference>
<reference evidence="3" key="1">
    <citation type="journal article" date="2019" name="Int. J. Syst. Evol. Microbiol.">
        <title>The Global Catalogue of Microorganisms (GCM) 10K type strain sequencing project: providing services to taxonomists for standard genome sequencing and annotation.</title>
        <authorList>
            <consortium name="The Broad Institute Genomics Platform"/>
            <consortium name="The Broad Institute Genome Sequencing Center for Infectious Disease"/>
            <person name="Wu L."/>
            <person name="Ma J."/>
        </authorList>
    </citation>
    <scope>NUCLEOTIDE SEQUENCE [LARGE SCALE GENOMIC DNA]</scope>
    <source>
        <strain evidence="3">JCM 3272</strain>
    </source>
</reference>
<feature type="compositionally biased region" description="Gly residues" evidence="1">
    <location>
        <begin position="215"/>
        <end position="224"/>
    </location>
</feature>